<dbReference type="EMBL" id="BMMK01000014">
    <property type="protein sequence ID" value="GGM59297.1"/>
    <property type="molecule type" value="Genomic_DNA"/>
</dbReference>
<sequence>MQGISWRIDYVAATAGIAEKAVSCAAERAESYDARWPDHAPLTITFDWVRCT</sequence>
<comment type="caution">
    <text evidence="1">The sequence shown here is derived from an EMBL/GenBank/DDBJ whole genome shotgun (WGS) entry which is preliminary data.</text>
</comment>
<dbReference type="Gene3D" id="3.60.10.10">
    <property type="entry name" value="Endonuclease/exonuclease/phosphatase"/>
    <property type="match status" value="1"/>
</dbReference>
<dbReference type="InterPro" id="IPR036691">
    <property type="entry name" value="Endo/exonu/phosph_ase_sf"/>
</dbReference>
<accession>A0A8J3CGX1</accession>
<evidence type="ECO:0000313" key="1">
    <source>
        <dbReference type="EMBL" id="GGM59297.1"/>
    </source>
</evidence>
<evidence type="ECO:0000313" key="2">
    <source>
        <dbReference type="Proteomes" id="UP000637578"/>
    </source>
</evidence>
<protein>
    <submittedName>
        <fullName evidence="1">Uncharacterized protein</fullName>
    </submittedName>
</protein>
<dbReference type="AlphaFoldDB" id="A0A8J3CGX1"/>
<keyword evidence="2" id="KW-1185">Reference proteome</keyword>
<reference evidence="1" key="1">
    <citation type="journal article" date="2014" name="Int. J. Syst. Evol. Microbiol.">
        <title>Complete genome sequence of Corynebacterium casei LMG S-19264T (=DSM 44701T), isolated from a smear-ripened cheese.</title>
        <authorList>
            <consortium name="US DOE Joint Genome Institute (JGI-PGF)"/>
            <person name="Walter F."/>
            <person name="Albersmeier A."/>
            <person name="Kalinowski J."/>
            <person name="Ruckert C."/>
        </authorList>
    </citation>
    <scope>NUCLEOTIDE SEQUENCE</scope>
    <source>
        <strain evidence="1">CGMCC 4.5737</strain>
    </source>
</reference>
<name>A0A8J3CGX1_9PSEU</name>
<reference evidence="1" key="2">
    <citation type="submission" date="2020-09" db="EMBL/GenBank/DDBJ databases">
        <authorList>
            <person name="Sun Q."/>
            <person name="Zhou Y."/>
        </authorList>
    </citation>
    <scope>NUCLEOTIDE SEQUENCE</scope>
    <source>
        <strain evidence="1">CGMCC 4.5737</strain>
    </source>
</reference>
<dbReference type="SUPFAM" id="SSF56219">
    <property type="entry name" value="DNase I-like"/>
    <property type="match status" value="1"/>
</dbReference>
<dbReference type="Proteomes" id="UP000637578">
    <property type="component" value="Unassembled WGS sequence"/>
</dbReference>
<gene>
    <name evidence="1" type="ORF">GCM10012275_33090</name>
</gene>
<proteinExistence type="predicted"/>
<dbReference type="RefSeq" id="WP_189058597.1">
    <property type="nucleotide sequence ID" value="NZ_BMMK01000014.1"/>
</dbReference>
<organism evidence="1 2">
    <name type="scientific">Longimycelium tulufanense</name>
    <dbReference type="NCBI Taxonomy" id="907463"/>
    <lineage>
        <taxon>Bacteria</taxon>
        <taxon>Bacillati</taxon>
        <taxon>Actinomycetota</taxon>
        <taxon>Actinomycetes</taxon>
        <taxon>Pseudonocardiales</taxon>
        <taxon>Pseudonocardiaceae</taxon>
        <taxon>Longimycelium</taxon>
    </lineage>
</organism>